<evidence type="ECO:0000256" key="4">
    <source>
        <dbReference type="ARBA" id="ARBA00022679"/>
    </source>
</evidence>
<keyword evidence="9" id="KW-0472">Membrane</keyword>
<reference evidence="11 12" key="1">
    <citation type="submission" date="2016-11" db="EMBL/GenBank/DDBJ databases">
        <title>Trade-off between light-utilization and light-protection in marine flavobacteria.</title>
        <authorList>
            <person name="Kumagai Y."/>
        </authorList>
    </citation>
    <scope>NUCLEOTIDE SEQUENCE [LARGE SCALE GENOMIC DNA]</scope>
    <source>
        <strain evidence="11 12">JCM 17109</strain>
    </source>
</reference>
<dbReference type="SUPFAM" id="SSF47384">
    <property type="entry name" value="Homodimeric domain of signal transducing histidine kinase"/>
    <property type="match status" value="1"/>
</dbReference>
<dbReference type="InterPro" id="IPR036097">
    <property type="entry name" value="HisK_dim/P_sf"/>
</dbReference>
<keyword evidence="3" id="KW-0597">Phosphoprotein</keyword>
<dbReference type="InterPro" id="IPR003594">
    <property type="entry name" value="HATPase_dom"/>
</dbReference>
<evidence type="ECO:0000256" key="7">
    <source>
        <dbReference type="ARBA" id="ARBA00022840"/>
    </source>
</evidence>
<dbReference type="InterPro" id="IPR004358">
    <property type="entry name" value="Sig_transdc_His_kin-like_C"/>
</dbReference>
<dbReference type="SUPFAM" id="SSF55874">
    <property type="entry name" value="ATPase domain of HSP90 chaperone/DNA topoisomerase II/histidine kinase"/>
    <property type="match status" value="1"/>
</dbReference>
<dbReference type="PROSITE" id="PS50109">
    <property type="entry name" value="HIS_KIN"/>
    <property type="match status" value="1"/>
</dbReference>
<protein>
    <recommendedName>
        <fullName evidence="2">histidine kinase</fullName>
        <ecNumber evidence="2">2.7.13.3</ecNumber>
    </recommendedName>
</protein>
<dbReference type="PRINTS" id="PR00344">
    <property type="entry name" value="BCTRLSENSOR"/>
</dbReference>
<dbReference type="GO" id="GO:0005524">
    <property type="term" value="F:ATP binding"/>
    <property type="evidence" value="ECO:0007669"/>
    <property type="project" value="UniProtKB-KW"/>
</dbReference>
<dbReference type="OrthoDB" id="9815750at2"/>
<keyword evidence="7" id="KW-0067">ATP-binding</keyword>
<dbReference type="RefSeq" id="WP_105983601.1">
    <property type="nucleotide sequence ID" value="NZ_MQUC01000003.1"/>
</dbReference>
<dbReference type="InterPro" id="IPR005467">
    <property type="entry name" value="His_kinase_dom"/>
</dbReference>
<evidence type="ECO:0000313" key="11">
    <source>
        <dbReference type="EMBL" id="PRP67906.1"/>
    </source>
</evidence>
<comment type="catalytic activity">
    <reaction evidence="1">
        <text>ATP + protein L-histidine = ADP + protein N-phospho-L-histidine.</text>
        <dbReference type="EC" id="2.7.13.3"/>
    </reaction>
</comment>
<dbReference type="InterPro" id="IPR003661">
    <property type="entry name" value="HisK_dim/P_dom"/>
</dbReference>
<evidence type="ECO:0000256" key="2">
    <source>
        <dbReference type="ARBA" id="ARBA00012438"/>
    </source>
</evidence>
<dbReference type="EC" id="2.7.13.3" evidence="2"/>
<evidence type="ECO:0000256" key="1">
    <source>
        <dbReference type="ARBA" id="ARBA00000085"/>
    </source>
</evidence>
<dbReference type="Gene3D" id="1.10.287.130">
    <property type="match status" value="1"/>
</dbReference>
<feature type="transmembrane region" description="Helical" evidence="9">
    <location>
        <begin position="12"/>
        <end position="33"/>
    </location>
</feature>
<keyword evidence="12" id="KW-1185">Reference proteome</keyword>
<comment type="caution">
    <text evidence="11">The sequence shown here is derived from an EMBL/GenBank/DDBJ whole genome shotgun (WGS) entry which is preliminary data.</text>
</comment>
<gene>
    <name evidence="11" type="ORF">BST86_12770</name>
</gene>
<dbReference type="Gene3D" id="3.30.565.10">
    <property type="entry name" value="Histidine kinase-like ATPase, C-terminal domain"/>
    <property type="match status" value="1"/>
</dbReference>
<evidence type="ECO:0000259" key="10">
    <source>
        <dbReference type="PROSITE" id="PS50109"/>
    </source>
</evidence>
<evidence type="ECO:0000256" key="9">
    <source>
        <dbReference type="SAM" id="Phobius"/>
    </source>
</evidence>
<dbReference type="EMBL" id="MQUC01000003">
    <property type="protein sequence ID" value="PRP67906.1"/>
    <property type="molecule type" value="Genomic_DNA"/>
</dbReference>
<dbReference type="GO" id="GO:0000155">
    <property type="term" value="F:phosphorelay sensor kinase activity"/>
    <property type="evidence" value="ECO:0007669"/>
    <property type="project" value="InterPro"/>
</dbReference>
<name>A0A2S9WWY9_9FLAO</name>
<feature type="transmembrane region" description="Helical" evidence="9">
    <location>
        <begin position="143"/>
        <end position="163"/>
    </location>
</feature>
<evidence type="ECO:0000256" key="6">
    <source>
        <dbReference type="ARBA" id="ARBA00022777"/>
    </source>
</evidence>
<keyword evidence="9" id="KW-1133">Transmembrane helix</keyword>
<dbReference type="PANTHER" id="PTHR43065">
    <property type="entry name" value="SENSOR HISTIDINE KINASE"/>
    <property type="match status" value="1"/>
</dbReference>
<dbReference type="PANTHER" id="PTHR43065:SF46">
    <property type="entry name" value="C4-DICARBOXYLATE TRANSPORT SENSOR PROTEIN DCTB"/>
    <property type="match status" value="1"/>
</dbReference>
<evidence type="ECO:0000256" key="5">
    <source>
        <dbReference type="ARBA" id="ARBA00022741"/>
    </source>
</evidence>
<feature type="domain" description="Histidine kinase" evidence="10">
    <location>
        <begin position="181"/>
        <end position="382"/>
    </location>
</feature>
<keyword evidence="8" id="KW-0902">Two-component regulatory system</keyword>
<evidence type="ECO:0000313" key="12">
    <source>
        <dbReference type="Proteomes" id="UP000239532"/>
    </source>
</evidence>
<dbReference type="InterPro" id="IPR036890">
    <property type="entry name" value="HATPase_C_sf"/>
</dbReference>
<keyword evidence="9" id="KW-0812">Transmembrane</keyword>
<keyword evidence="5" id="KW-0547">Nucleotide-binding</keyword>
<evidence type="ECO:0000256" key="8">
    <source>
        <dbReference type="ARBA" id="ARBA00023012"/>
    </source>
</evidence>
<dbReference type="SMART" id="SM00387">
    <property type="entry name" value="HATPase_c"/>
    <property type="match status" value="1"/>
</dbReference>
<accession>A0A2S9WWY9</accession>
<keyword evidence="4" id="KW-0808">Transferase</keyword>
<dbReference type="Pfam" id="PF02518">
    <property type="entry name" value="HATPase_c"/>
    <property type="match status" value="1"/>
</dbReference>
<dbReference type="CDD" id="cd00082">
    <property type="entry name" value="HisKA"/>
    <property type="match status" value="1"/>
</dbReference>
<sequence length="382" mass="43307">MNFTSNRNILRWIIIAFAIFITSIILWNTYLFFQKLKESERKNMQEYAIMLKDLSNQSLDADIGELGLTVAGNTTGAPIISEDYKGELNARNLPEEVMKDTAKLRELIIEYKSQNQPIVTTFQGKVLNTIYYGDSVIINKLKYYPLALLLIIFLFGAVVLFFYRSTKASEQNKLWAGMAKESAHQIGTPLSSLVGWTAILRESDVDPSYVDEMDKDINRLQMITERFSKIGSIPTLKKLDIVQQTKSAADYIESRSSNLIKFVIEVPDKSIDVMVNEQLFAWVIENLIKNGIDAMRGKGNIVVRLKDAAGRVYITVSDTGKGIPKRLWKRIFNPGFTTKKRGWGLGLSLAQRIISDYHKGKLRVKESKPDQGTTFEIVLDKA</sequence>
<proteinExistence type="predicted"/>
<organism evidence="11 12">
    <name type="scientific">Nonlabens agnitus</name>
    <dbReference type="NCBI Taxonomy" id="870484"/>
    <lineage>
        <taxon>Bacteria</taxon>
        <taxon>Pseudomonadati</taxon>
        <taxon>Bacteroidota</taxon>
        <taxon>Flavobacteriia</taxon>
        <taxon>Flavobacteriales</taxon>
        <taxon>Flavobacteriaceae</taxon>
        <taxon>Nonlabens</taxon>
    </lineage>
</organism>
<evidence type="ECO:0000256" key="3">
    <source>
        <dbReference type="ARBA" id="ARBA00022553"/>
    </source>
</evidence>
<dbReference type="CDD" id="cd00075">
    <property type="entry name" value="HATPase"/>
    <property type="match status" value="1"/>
</dbReference>
<dbReference type="AlphaFoldDB" id="A0A2S9WWY9"/>
<dbReference type="Proteomes" id="UP000239532">
    <property type="component" value="Unassembled WGS sequence"/>
</dbReference>
<keyword evidence="6 11" id="KW-0418">Kinase</keyword>